<organism evidence="1 2">
    <name type="scientific">Polarella glacialis</name>
    <name type="common">Dinoflagellate</name>
    <dbReference type="NCBI Taxonomy" id="89957"/>
    <lineage>
        <taxon>Eukaryota</taxon>
        <taxon>Sar</taxon>
        <taxon>Alveolata</taxon>
        <taxon>Dinophyceae</taxon>
        <taxon>Suessiales</taxon>
        <taxon>Suessiaceae</taxon>
        <taxon>Polarella</taxon>
    </lineage>
</organism>
<dbReference type="EMBL" id="CAJNNV010025364">
    <property type="protein sequence ID" value="CAE8614088.1"/>
    <property type="molecule type" value="Genomic_DNA"/>
</dbReference>
<comment type="caution">
    <text evidence="1">The sequence shown here is derived from an EMBL/GenBank/DDBJ whole genome shotgun (WGS) entry which is preliminary data.</text>
</comment>
<dbReference type="InterPro" id="IPR016197">
    <property type="entry name" value="Chromo-like_dom_sf"/>
</dbReference>
<protein>
    <submittedName>
        <fullName evidence="1">Uncharacterized protein</fullName>
    </submittedName>
</protein>
<reference evidence="1" key="1">
    <citation type="submission" date="2021-02" db="EMBL/GenBank/DDBJ databases">
        <authorList>
            <person name="Dougan E. K."/>
            <person name="Rhodes N."/>
            <person name="Thang M."/>
            <person name="Chan C."/>
        </authorList>
    </citation>
    <scope>NUCLEOTIDE SEQUENCE</scope>
</reference>
<accession>A0A813FPG2</accession>
<dbReference type="Proteomes" id="UP000654075">
    <property type="component" value="Unassembled WGS sequence"/>
</dbReference>
<feature type="non-terminal residue" evidence="1">
    <location>
        <position position="1"/>
    </location>
</feature>
<dbReference type="SUPFAM" id="SSF54160">
    <property type="entry name" value="Chromo domain-like"/>
    <property type="match status" value="1"/>
</dbReference>
<feature type="non-terminal residue" evidence="1">
    <location>
        <position position="336"/>
    </location>
</feature>
<proteinExistence type="predicted"/>
<dbReference type="Gene3D" id="2.30.30.140">
    <property type="match status" value="1"/>
</dbReference>
<sequence length="336" mass="36582">SGIPMALVSLHQLSATRSGSLITPRLRAPQVAAPLQASVLPSSASRASGSHSASGTLLSSAAVVLIAAAHIRTRSAWLGGNSWRLIRPRSTVARRADAWEDGSVARKPDSVPVTNEAEVKKPKDFCRKGVKVEVLAQSNRWRKAKVVRVHPDGCTIHYTGYDAQYDERLPWETDRLRPAGEIRGAELQEMKNGIIFQGIAGCCPGCGVKLQVLDKYALGYVPAEMIQVEDEAEEAAKQLKPEDEVSLLLKEDGIEESNNIVFSSRSSQVSYKVVANVFLDIRKEPDIASGRVEGATLMYGDTFICSEILRSADARTYFRLADGRGWVFDWGMIGGA</sequence>
<gene>
    <name evidence="1" type="ORF">PGLA1383_LOCUS31828</name>
</gene>
<keyword evidence="2" id="KW-1185">Reference proteome</keyword>
<dbReference type="AlphaFoldDB" id="A0A813FPG2"/>
<evidence type="ECO:0000313" key="1">
    <source>
        <dbReference type="EMBL" id="CAE8614088.1"/>
    </source>
</evidence>
<evidence type="ECO:0000313" key="2">
    <source>
        <dbReference type="Proteomes" id="UP000654075"/>
    </source>
</evidence>
<name>A0A813FPG2_POLGL</name>